<dbReference type="Pfam" id="PF02002">
    <property type="entry name" value="TFIIE_alpha"/>
    <property type="match status" value="1"/>
</dbReference>
<protein>
    <submittedName>
        <fullName evidence="6">Transcription factor IIE</fullName>
    </submittedName>
</protein>
<dbReference type="InterPro" id="IPR039997">
    <property type="entry name" value="TFE"/>
</dbReference>
<dbReference type="InParanoid" id="A0A2P6MQ64"/>
<accession>A0A2P6MQ64</accession>
<dbReference type="STRING" id="1890364.A0A2P6MQ64"/>
<dbReference type="AlphaFoldDB" id="A0A2P6MQ64"/>
<feature type="domain" description="HTH TFE/IIEalpha-type" evidence="5">
    <location>
        <begin position="9"/>
        <end position="117"/>
    </location>
</feature>
<feature type="compositionally biased region" description="Polar residues" evidence="4">
    <location>
        <begin position="234"/>
        <end position="256"/>
    </location>
</feature>
<gene>
    <name evidence="6" type="ORF">PROFUN_10219</name>
</gene>
<dbReference type="PROSITE" id="PS51344">
    <property type="entry name" value="HTH_TFE_IIE"/>
    <property type="match status" value="1"/>
</dbReference>
<evidence type="ECO:0000313" key="7">
    <source>
        <dbReference type="Proteomes" id="UP000241769"/>
    </source>
</evidence>
<keyword evidence="3" id="KW-0804">Transcription</keyword>
<dbReference type="GO" id="GO:0006367">
    <property type="term" value="P:transcription initiation at RNA polymerase II promoter"/>
    <property type="evidence" value="ECO:0007669"/>
    <property type="project" value="InterPro"/>
</dbReference>
<dbReference type="EMBL" id="MDYQ01000539">
    <property type="protein sequence ID" value="PRP73849.1"/>
    <property type="molecule type" value="Genomic_DNA"/>
</dbReference>
<dbReference type="InterPro" id="IPR024550">
    <property type="entry name" value="TFIIEa/SarR/Rpc3_HTH_dom"/>
</dbReference>
<name>A0A2P6MQ64_9EUKA</name>
<sequence>MGSVDYVILNDLMRLVLRAFYSDEQEIAVEELIRKSNNGINPEATSVSAPEMARRLKVGEKQVRRWMGALKADSIIAFTNKRPEDTKNELGETVQGKKWLITEFWYIDYKRFVDVVKYRIHLMQQRIYEDAGNELRNQRYVCPKCKNAKYTALDAARLMNIELNIFQCEKCKSELTEEDNSVRVTMAEEKKSKLMDQLKMIITQLKLVEPMVIPRRDDPTKITTPETAQERSGTRKTTSQSNRLTVSIDTGNNADGASSEKERASKPGQGTEIIMDEQTSKQKVNLPWLPTHNKPSAVAVGEIVPEEAAPKAEEFINTDAYYHEFMKKNETPASTGANVEEYEEETVTVGDRVIPLSEVTQEDIEQMNEAESADYLEKFRRANGEY</sequence>
<dbReference type="SUPFAM" id="SSF57783">
    <property type="entry name" value="Zinc beta-ribbon"/>
    <property type="match status" value="1"/>
</dbReference>
<comment type="caution">
    <text evidence="6">The sequence shown here is derived from an EMBL/GenBank/DDBJ whole genome shotgun (WGS) entry which is preliminary data.</text>
</comment>
<feature type="region of interest" description="Disordered" evidence="4">
    <location>
        <begin position="214"/>
        <end position="272"/>
    </location>
</feature>
<keyword evidence="7" id="KW-1185">Reference proteome</keyword>
<keyword evidence="2" id="KW-0805">Transcription regulation</keyword>
<evidence type="ECO:0000256" key="3">
    <source>
        <dbReference type="ARBA" id="ARBA00023163"/>
    </source>
</evidence>
<evidence type="ECO:0000313" key="6">
    <source>
        <dbReference type="EMBL" id="PRP73849.1"/>
    </source>
</evidence>
<dbReference type="Proteomes" id="UP000241769">
    <property type="component" value="Unassembled WGS sequence"/>
</dbReference>
<reference evidence="6 7" key="1">
    <citation type="journal article" date="2018" name="Genome Biol. Evol.">
        <title>Multiple Roots of Fruiting Body Formation in Amoebozoa.</title>
        <authorList>
            <person name="Hillmann F."/>
            <person name="Forbes G."/>
            <person name="Novohradska S."/>
            <person name="Ferling I."/>
            <person name="Riege K."/>
            <person name="Groth M."/>
            <person name="Westermann M."/>
            <person name="Marz M."/>
            <person name="Spaller T."/>
            <person name="Winckler T."/>
            <person name="Schaap P."/>
            <person name="Glockner G."/>
        </authorList>
    </citation>
    <scope>NUCLEOTIDE SEQUENCE [LARGE SCALE GENOMIC DNA]</scope>
    <source>
        <strain evidence="6 7">Jena</strain>
    </source>
</reference>
<organism evidence="6 7">
    <name type="scientific">Planoprotostelium fungivorum</name>
    <dbReference type="NCBI Taxonomy" id="1890364"/>
    <lineage>
        <taxon>Eukaryota</taxon>
        <taxon>Amoebozoa</taxon>
        <taxon>Evosea</taxon>
        <taxon>Variosea</taxon>
        <taxon>Cavosteliida</taxon>
        <taxon>Cavosteliaceae</taxon>
        <taxon>Planoprotostelium</taxon>
    </lineage>
</organism>
<evidence type="ECO:0000256" key="4">
    <source>
        <dbReference type="SAM" id="MobiDB-lite"/>
    </source>
</evidence>
<dbReference type="InterPro" id="IPR017919">
    <property type="entry name" value="TFIIE/TFIIEa_HTH"/>
</dbReference>
<dbReference type="PANTHER" id="PTHR13097:SF7">
    <property type="entry name" value="GENERAL TRANSCRIPTION FACTOR IIE SUBUNIT 1"/>
    <property type="match status" value="1"/>
</dbReference>
<comment type="similarity">
    <text evidence="1">Belongs to the TFIIE alpha subunit family.</text>
</comment>
<dbReference type="GO" id="GO:0005673">
    <property type="term" value="C:transcription factor TFIIE complex"/>
    <property type="evidence" value="ECO:0007669"/>
    <property type="project" value="TreeGrafter"/>
</dbReference>
<evidence type="ECO:0000256" key="2">
    <source>
        <dbReference type="ARBA" id="ARBA00023015"/>
    </source>
</evidence>
<dbReference type="Gene3D" id="3.30.40.10">
    <property type="entry name" value="Zinc/RING finger domain, C3HC4 (zinc finger)"/>
    <property type="match status" value="1"/>
</dbReference>
<dbReference type="PANTHER" id="PTHR13097">
    <property type="entry name" value="TRANSCRIPTION INITIATION FACTOR IIE, ALPHA SUBUNIT"/>
    <property type="match status" value="1"/>
</dbReference>
<dbReference type="InterPro" id="IPR002853">
    <property type="entry name" value="TFIIE_asu"/>
</dbReference>
<proteinExistence type="inferred from homology"/>
<evidence type="ECO:0000259" key="5">
    <source>
        <dbReference type="PROSITE" id="PS51344"/>
    </source>
</evidence>
<dbReference type="OrthoDB" id="361102at2759"/>
<evidence type="ECO:0000256" key="1">
    <source>
        <dbReference type="ARBA" id="ARBA00008947"/>
    </source>
</evidence>
<dbReference type="SMART" id="SM00531">
    <property type="entry name" value="TFIIE"/>
    <property type="match status" value="1"/>
</dbReference>
<dbReference type="InterPro" id="IPR013083">
    <property type="entry name" value="Znf_RING/FYVE/PHD"/>
</dbReference>